<organism evidence="1 2">
    <name type="scientific">Beauveria bassiana D1-5</name>
    <dbReference type="NCBI Taxonomy" id="1245745"/>
    <lineage>
        <taxon>Eukaryota</taxon>
        <taxon>Fungi</taxon>
        <taxon>Dikarya</taxon>
        <taxon>Ascomycota</taxon>
        <taxon>Pezizomycotina</taxon>
        <taxon>Sordariomycetes</taxon>
        <taxon>Hypocreomycetidae</taxon>
        <taxon>Hypocreales</taxon>
        <taxon>Cordycipitaceae</taxon>
        <taxon>Beauveria</taxon>
    </lineage>
</organism>
<name>A0A0A2VYP4_BEABA</name>
<proteinExistence type="predicted"/>
<dbReference type="EMBL" id="ANFO01000907">
    <property type="protein sequence ID" value="KGQ05874.1"/>
    <property type="molecule type" value="Genomic_DNA"/>
</dbReference>
<evidence type="ECO:0000313" key="1">
    <source>
        <dbReference type="EMBL" id="KGQ05874.1"/>
    </source>
</evidence>
<dbReference type="HOGENOM" id="CLU_133392_0_0_1"/>
<dbReference type="Proteomes" id="UP000030106">
    <property type="component" value="Unassembled WGS sequence"/>
</dbReference>
<dbReference type="eggNOG" id="ENOG502SZ8H">
    <property type="taxonomic scope" value="Eukaryota"/>
</dbReference>
<comment type="caution">
    <text evidence="1">The sequence shown here is derived from an EMBL/GenBank/DDBJ whole genome shotgun (WGS) entry which is preliminary data.</text>
</comment>
<accession>A0A0A2VYP4</accession>
<gene>
    <name evidence="1" type="ORF">BBAD15_g8855</name>
</gene>
<reference evidence="1 2" key="1">
    <citation type="submission" date="2012-10" db="EMBL/GenBank/DDBJ databases">
        <title>Genome sequencing and analysis of entomopathogenic fungi Beauveria bassiana D1-5.</title>
        <authorList>
            <person name="Li Q."/>
            <person name="Wang L."/>
            <person name="Zhang Z."/>
            <person name="Wang Q."/>
            <person name="Ren J."/>
            <person name="Wang M."/>
            <person name="Xu W."/>
            <person name="Wang J."/>
            <person name="Lu Y."/>
            <person name="Du Q."/>
            <person name="Sun Z."/>
        </authorList>
    </citation>
    <scope>NUCLEOTIDE SEQUENCE [LARGE SCALE GENOMIC DNA]</scope>
    <source>
        <strain evidence="1 2">D1-5</strain>
    </source>
</reference>
<sequence length="134" mass="15472">MSYHHHPHDSPYYAHLIQTNKNNGAGDWHRWIVAAASREDMKRFFRGLQKYSKTSGARITEVHPTNLAWWTFSSPDGYNVRSLAIAIYRDNPSWYNNVQELTDSFGKITVTVLDDAGGRNWPIFPTQDVSLKDF</sequence>
<protein>
    <submittedName>
        <fullName evidence="1">Uncharacterized protein</fullName>
    </submittedName>
</protein>
<evidence type="ECO:0000313" key="2">
    <source>
        <dbReference type="Proteomes" id="UP000030106"/>
    </source>
</evidence>
<dbReference type="AlphaFoldDB" id="A0A0A2VYP4"/>
<dbReference type="OrthoDB" id="4938517at2759"/>